<dbReference type="InterPro" id="IPR001943">
    <property type="entry name" value="UVR_dom"/>
</dbReference>
<dbReference type="EMBL" id="JACPRF010000051">
    <property type="protein sequence ID" value="MBI2875581.1"/>
    <property type="molecule type" value="Genomic_DNA"/>
</dbReference>
<organism evidence="2 3">
    <name type="scientific">Tectimicrobiota bacterium</name>
    <dbReference type="NCBI Taxonomy" id="2528274"/>
    <lineage>
        <taxon>Bacteria</taxon>
        <taxon>Pseudomonadati</taxon>
        <taxon>Nitrospinota/Tectimicrobiota group</taxon>
        <taxon>Candidatus Tectimicrobiota</taxon>
    </lineage>
</organism>
<dbReference type="Proteomes" id="UP000769766">
    <property type="component" value="Unassembled WGS sequence"/>
</dbReference>
<dbReference type="AlphaFoldDB" id="A0A932CM44"/>
<evidence type="ECO:0000259" key="1">
    <source>
        <dbReference type="Pfam" id="PF02151"/>
    </source>
</evidence>
<comment type="caution">
    <text evidence="2">The sequence shown here is derived from an EMBL/GenBank/DDBJ whole genome shotgun (WGS) entry which is preliminary data.</text>
</comment>
<evidence type="ECO:0000313" key="2">
    <source>
        <dbReference type="EMBL" id="MBI2875581.1"/>
    </source>
</evidence>
<reference evidence="2" key="1">
    <citation type="submission" date="2020-07" db="EMBL/GenBank/DDBJ databases">
        <title>Huge and variable diversity of episymbiotic CPR bacteria and DPANN archaea in groundwater ecosystems.</title>
        <authorList>
            <person name="He C.Y."/>
            <person name="Keren R."/>
            <person name="Whittaker M."/>
            <person name="Farag I.F."/>
            <person name="Doudna J."/>
            <person name="Cate J.H.D."/>
            <person name="Banfield J.F."/>
        </authorList>
    </citation>
    <scope>NUCLEOTIDE SEQUENCE</scope>
    <source>
        <strain evidence="2">NC_groundwater_672_Ag_B-0.1um_62_36</strain>
    </source>
</reference>
<dbReference type="Pfam" id="PF02151">
    <property type="entry name" value="UVR"/>
    <property type="match status" value="1"/>
</dbReference>
<evidence type="ECO:0000313" key="3">
    <source>
        <dbReference type="Proteomes" id="UP000769766"/>
    </source>
</evidence>
<sequence length="267" mass="31468">MSKDLNEIIEGWDYDPDDFASNVRRIQGGDGRSRLQLRTDLGIYQLELEGRPDGKRPGGQKSMLDYYLFKAQEHENKYDAVEGRFKLTEGDIAKLYREAIQFYHRRICFFALKDFEGARRDAEHTLGIMDIVKRYANSRIAVMHFEQYRPYLIGEKTRAIGLACLERKDYPGTLQVIGEGVNEIMDFYRDYGHEELIDKCQQIQFLRGWQEQLRRDWENDTGDLPISGLTLEEQLKIAIQQEDYEEAVRLRDRIREQKGNKMRPDNL</sequence>
<gene>
    <name evidence="2" type="ORF">HYY20_01725</name>
</gene>
<feature type="domain" description="UVR" evidence="1">
    <location>
        <begin position="230"/>
        <end position="256"/>
    </location>
</feature>
<proteinExistence type="predicted"/>
<name>A0A932CM44_UNCTE</name>
<accession>A0A932CM44</accession>
<protein>
    <submittedName>
        <fullName evidence="2">UvrB/UvrC motif-containing protein</fullName>
    </submittedName>
</protein>